<dbReference type="PANTHER" id="PTHR46401:SF2">
    <property type="entry name" value="GLYCOSYLTRANSFERASE WBBK-RELATED"/>
    <property type="match status" value="1"/>
</dbReference>
<dbReference type="Proteomes" id="UP000672039">
    <property type="component" value="Chromosome"/>
</dbReference>
<feature type="domain" description="Glycosyl transferase family 1" evidence="2">
    <location>
        <begin position="221"/>
        <end position="363"/>
    </location>
</feature>
<dbReference type="Pfam" id="PF00534">
    <property type="entry name" value="Glycos_transf_1"/>
    <property type="match status" value="1"/>
</dbReference>
<dbReference type="EMBL" id="CP072801">
    <property type="protein sequence ID" value="QTR44955.1"/>
    <property type="molecule type" value="Genomic_DNA"/>
</dbReference>
<evidence type="ECO:0000259" key="2">
    <source>
        <dbReference type="Pfam" id="PF00534"/>
    </source>
</evidence>
<keyword evidence="4" id="KW-1185">Reference proteome</keyword>
<proteinExistence type="predicted"/>
<dbReference type="Gene3D" id="3.40.50.2000">
    <property type="entry name" value="Glycogen Phosphorylase B"/>
    <property type="match status" value="1"/>
</dbReference>
<dbReference type="RefSeq" id="WP_210221395.1">
    <property type="nucleotide sequence ID" value="NZ_CP072801.1"/>
</dbReference>
<dbReference type="SUPFAM" id="SSF53756">
    <property type="entry name" value="UDP-Glycosyltransferase/glycogen phosphorylase"/>
    <property type="match status" value="1"/>
</dbReference>
<dbReference type="CDD" id="cd03809">
    <property type="entry name" value="GT4_MtfB-like"/>
    <property type="match status" value="1"/>
</dbReference>
<dbReference type="InterPro" id="IPR001296">
    <property type="entry name" value="Glyco_trans_1"/>
</dbReference>
<evidence type="ECO:0000313" key="4">
    <source>
        <dbReference type="Proteomes" id="UP000672039"/>
    </source>
</evidence>
<name>A0ABX7WVJ5_9GAMM</name>
<gene>
    <name evidence="3" type="ORF">J9253_13140</name>
</gene>
<dbReference type="PANTHER" id="PTHR46401">
    <property type="entry name" value="GLYCOSYLTRANSFERASE WBBK-RELATED"/>
    <property type="match status" value="1"/>
</dbReference>
<organism evidence="3 4">
    <name type="scientific">Thiothrix litoralis</name>
    <dbReference type="NCBI Taxonomy" id="2891210"/>
    <lineage>
        <taxon>Bacteria</taxon>
        <taxon>Pseudomonadati</taxon>
        <taxon>Pseudomonadota</taxon>
        <taxon>Gammaproteobacteria</taxon>
        <taxon>Thiotrichales</taxon>
        <taxon>Thiotrichaceae</taxon>
        <taxon>Thiothrix</taxon>
    </lineage>
</organism>
<accession>A0ABX7WVJ5</accession>
<keyword evidence="1" id="KW-0808">Transferase</keyword>
<evidence type="ECO:0000313" key="3">
    <source>
        <dbReference type="EMBL" id="QTR44955.1"/>
    </source>
</evidence>
<evidence type="ECO:0000256" key="1">
    <source>
        <dbReference type="ARBA" id="ARBA00022679"/>
    </source>
</evidence>
<reference evidence="3 4" key="1">
    <citation type="submission" date="2021-04" db="EMBL/GenBank/DDBJ databases">
        <title>Genomics, taxonomy and metabolism of representatives of sulfur bacteria of the genus Thiothrix: Thiothrix fructosivorans QT, Thiothrix unzii A1T and three new species, Thiothrix subterranea sp. nov., Thiothrix litoralis sp. nov. and 'Candidatus Thiothrix anitrata' sp. nov.</title>
        <authorList>
            <person name="Ravin N.V."/>
            <person name="Smolyakov D."/>
            <person name="Rudenko T.S."/>
            <person name="Mardanov A.V."/>
            <person name="Beletsky A.V."/>
            <person name="Markov N.D."/>
            <person name="Fomenkov A.I."/>
            <person name="Roberts R.J."/>
            <person name="Karnachuk O.V."/>
            <person name="Novikov A."/>
            <person name="Grabovich M.Y."/>
        </authorList>
    </citation>
    <scope>NUCLEOTIDE SEQUENCE [LARGE SCALE GENOMIC DNA]</scope>
    <source>
        <strain evidence="3 4">AS</strain>
    </source>
</reference>
<sequence>MGLKLLVDICPLLRRRTGVGNYIFYLLRELLQDDRVDDIVGVCGTRFWSRQELFGLLFLPASGTSSSLSGQQVSIDLLARMKSLLKRFPYIRDLRVVAQTVRLAYTGKRYKEYIFWGGNYYLPPFIKCKCLLTIHDLSHIHYPECHPVDRVRFLDKHLPTAIQRASAITVVSAATQEDVLKTFGDSLVLPPIFVVSPAVGEHFLNLDIAVEAQVRLKYALPEKFILSVGTFEPRKNLIRLLDAYAALAGTVRDEWPLLLVGEKGWLAEDIVGKISAADNVRWLGYVPEADMPYLYKLAGVFVYVSLFEGFGMPILEAMSVGTPVIASDRGSMREAAGNAARLVNPEKTEEISHALAEVITCTNIKDGLRISGAQRQQGQTWGARKDDMLKILQHIKT</sequence>
<protein>
    <submittedName>
        <fullName evidence="3">Glycosyltransferase family 4 protein</fullName>
    </submittedName>
</protein>